<dbReference type="InterPro" id="IPR003430">
    <property type="entry name" value="Phenol_Hydrox"/>
</dbReference>
<dbReference type="Proteomes" id="UP001143307">
    <property type="component" value="Unassembled WGS sequence"/>
</dbReference>
<proteinExistence type="predicted"/>
<keyword evidence="2" id="KW-0503">Monooxygenase</keyword>
<dbReference type="Pfam" id="PF02332">
    <property type="entry name" value="Phenol_Hydrox"/>
    <property type="match status" value="1"/>
</dbReference>
<keyword evidence="1" id="KW-0560">Oxidoreductase</keyword>
<dbReference type="InterPro" id="IPR009078">
    <property type="entry name" value="Ferritin-like_SF"/>
</dbReference>
<sequence>MSIEISAKAITPIRLSYGNLIERFGDKRPPSRYQEAAYDVQPTTNFHYRPLWDKNHEIYDTSRTAIVMEDWYSFADPRQYYYGTYTIARSKQQEVAEHNYAFVDKRDLLEELPDDIKQSVRDILIPLRHIEWGANMNNCQIDCMGYGSTICSVAMFNAMDRLGMAQYISRMGLLLDGNETTTLDAAKIDWMEAPEWQGLRHAVEDMFVLEDWFELMVAQNFVLDGLLFPLFWDRFERKLSKSGGGTIALLTEFMPQWYSETVRWTNALAKVTAAESTENKELLSAWLKKWVSRLCEAIEPVAIKAFGPEGTSELAEVKEELLARLGKQGLTI</sequence>
<evidence type="ECO:0000256" key="1">
    <source>
        <dbReference type="ARBA" id="ARBA00023002"/>
    </source>
</evidence>
<organism evidence="3 4">
    <name type="scientific">Candidatus Seongchinamella marina</name>
    <dbReference type="NCBI Taxonomy" id="2518990"/>
    <lineage>
        <taxon>Bacteria</taxon>
        <taxon>Pseudomonadati</taxon>
        <taxon>Pseudomonadota</taxon>
        <taxon>Gammaproteobacteria</taxon>
        <taxon>Cellvibrionales</taxon>
        <taxon>Halieaceae</taxon>
        <taxon>Seongchinamella</taxon>
    </lineage>
</organism>
<dbReference type="RefSeq" id="WP_279254094.1">
    <property type="nucleotide sequence ID" value="NZ_SHNP01000008.1"/>
</dbReference>
<keyword evidence="4" id="KW-1185">Reference proteome</keyword>
<reference evidence="3" key="1">
    <citation type="submission" date="2019-02" db="EMBL/GenBank/DDBJ databases">
        <authorList>
            <person name="Li S.-H."/>
        </authorList>
    </citation>
    <scope>NUCLEOTIDE SEQUENCE</scope>
    <source>
        <strain evidence="3">IMCC8485</strain>
    </source>
</reference>
<gene>
    <name evidence="3" type="ORF">EYC87_17885</name>
</gene>
<dbReference type="InterPro" id="IPR012078">
    <property type="entry name" value="MP_mOase_hydro"/>
</dbReference>
<accession>A0ABT3T015</accession>
<protein>
    <submittedName>
        <fullName evidence="3">Phenol hydroxylase</fullName>
    </submittedName>
</protein>
<dbReference type="Gene3D" id="1.10.620.20">
    <property type="entry name" value="Ribonucleotide Reductase, subunit A"/>
    <property type="match status" value="1"/>
</dbReference>
<dbReference type="CDD" id="cd01058">
    <property type="entry name" value="AAMH_B"/>
    <property type="match status" value="1"/>
</dbReference>
<dbReference type="SUPFAM" id="SSF47240">
    <property type="entry name" value="Ferritin-like"/>
    <property type="match status" value="1"/>
</dbReference>
<evidence type="ECO:0000256" key="2">
    <source>
        <dbReference type="ARBA" id="ARBA00023033"/>
    </source>
</evidence>
<dbReference type="EMBL" id="SHNP01000008">
    <property type="protein sequence ID" value="MCX2975454.1"/>
    <property type="molecule type" value="Genomic_DNA"/>
</dbReference>
<evidence type="ECO:0000313" key="4">
    <source>
        <dbReference type="Proteomes" id="UP001143307"/>
    </source>
</evidence>
<comment type="caution">
    <text evidence="3">The sequence shown here is derived from an EMBL/GenBank/DDBJ whole genome shotgun (WGS) entry which is preliminary data.</text>
</comment>
<evidence type="ECO:0000313" key="3">
    <source>
        <dbReference type="EMBL" id="MCX2975454.1"/>
    </source>
</evidence>
<dbReference type="PIRSF" id="PIRSF000040">
    <property type="entry name" value="MMOH_comp"/>
    <property type="match status" value="1"/>
</dbReference>
<name>A0ABT3T015_9GAMM</name>
<dbReference type="InterPro" id="IPR012348">
    <property type="entry name" value="RNR-like"/>
</dbReference>